<keyword evidence="1" id="KW-0732">Signal</keyword>
<name>I7LU55_TETTS</name>
<sequence>MTNKNKNTKFQVLLLLLLSFNIIKSQTINLQKIVNLQSNERYIQSLSDFVKEPAYELDLVPSASSSLLQPYSLLSTDKNSPPLLDIATFNQGVSTKYIIGIQQVIQQDKIQLSLVYQQLSIDKECSCIKQKTFNPQPLDEVQASSDQLKLYGSFYSSTAGFISYMAGNVYKSYNFQINSQGEATFKYLSGVSLYDHVAILGPQNSIYIIQIANNYYQLLKFDESFNQKFVKETYEDCQAEIHLIDTGRNFFNYCYSIKGSYIKTVSIDFTVENFQFTQIDLNMDQVVTPQLQRIGNQIFIGLTDQLNKKFTILTLNSNQSIIDQQLSLQSQVTIDLTPLFIVKFISTNLLMFYPSSVLHYSSNMIYLYDLNNQVLIYENYVCEFNLYINKVENLGNQIMIYLYDKIGNYQSTLAAEINNPSLIIQTQTSTTEPITLNIKTISTTTYQVQINVNIVQQNTILFTQSLVSLQNTIESIQTQNLYTIPIEDFVVGSDLDLTVTVDQSKGAILNPKIVKYLQIQGNDQNVIDQSCLSYQTDGYFSSMFLCPVYFPQQGQVYYLRAVIPGCQGQTGQQKGDFVSYRSKNVFKYPLEYIDNYGSFNLKIVPPTSEIYIYIPYIDFSQGIGGQFKYNKIQVLCSEINFTFASDPAYNILFTLCGKTVTQTIFRFSSSDELIQEVSTYNLDIDSSQLTNLICIQGTLFMYNSINIIAYDYINPGFIGQISIPAIAQGKKQQVTLFKSSFLITVLDDPLTTIAQFSYNNFKTNDPTFMRNLQIDEKHHVNSQAVIIPKRQSEQEFAYILSTKPNTYYMYRINSKLWSNQLYATFTFDSKQTVISSYLLYMINPQQYTFILEEASVLYQLGITSDDFNSNLSQNALINLQISQQNHVVKSQNLKSVNSEQRIIQSLQSETSSLNINYIINRNASAQYGVVNNQASTLQQIRTQIQDSNFQVGQIFSFYDWQVFNSCILGWQNEDSYSKVIQRIQTQQEGVDKQVFTILYKFQATIYKESIQSFFLIQGQFQGCVVLDDMGSLQTNDNLNYQFNLYVICEKQISQYQIHYSVDQQTNKIITSSVSTQGTYTITSQGGWSVLSFKRIISANNQLILYSNSFLENICEVILDSQTQQAQYNWLYGFYYEASINIVQIYDTQLTIYPNGLIQTLLRSKKQLAAYNIATLLQQYNFIVSGNDQISQVDQYEDTKFRIAFKNSFVYDITFNVDAIGQLKISSVTQYYYQDAFSNYISGFIGTKYTLLFGENNQKIFTIALYSNSNKKQNIYLIESTIQIQSGYINNSPSSIIEFNPNKIQINDVTGKFIILNVEDALGIQMIQSENSLSQKANTSIQPLGQNNPDNSITFLLTAGTKSSASIQLFNLISIINIIIFLF</sequence>
<proteinExistence type="predicted"/>
<gene>
    <name evidence="2" type="ORF">TTHERM_00561210</name>
</gene>
<evidence type="ECO:0008006" key="4">
    <source>
        <dbReference type="Google" id="ProtNLM"/>
    </source>
</evidence>
<dbReference type="KEGG" id="tet:TTHERM_00561210"/>
<evidence type="ECO:0000313" key="2">
    <source>
        <dbReference type="EMBL" id="EAR89930.1"/>
    </source>
</evidence>
<dbReference type="HOGENOM" id="CLU_261416_0_0_1"/>
<protein>
    <recommendedName>
        <fullName evidence="4">Transmembrane protein</fullName>
    </recommendedName>
</protein>
<keyword evidence="3" id="KW-1185">Reference proteome</keyword>
<accession>I7LU55</accession>
<feature type="chain" id="PRO_5003712177" description="Transmembrane protein" evidence="1">
    <location>
        <begin position="26"/>
        <end position="1382"/>
    </location>
</feature>
<dbReference type="InParanoid" id="I7LU55"/>
<dbReference type="EMBL" id="GG662808">
    <property type="protein sequence ID" value="EAR89930.1"/>
    <property type="molecule type" value="Genomic_DNA"/>
</dbReference>
<reference evidence="3" key="1">
    <citation type="journal article" date="2006" name="PLoS Biol.">
        <title>Macronuclear genome sequence of the ciliate Tetrahymena thermophila, a model eukaryote.</title>
        <authorList>
            <person name="Eisen J.A."/>
            <person name="Coyne R.S."/>
            <person name="Wu M."/>
            <person name="Wu D."/>
            <person name="Thiagarajan M."/>
            <person name="Wortman J.R."/>
            <person name="Badger J.H."/>
            <person name="Ren Q."/>
            <person name="Amedeo P."/>
            <person name="Jones K.M."/>
            <person name="Tallon L.J."/>
            <person name="Delcher A.L."/>
            <person name="Salzberg S.L."/>
            <person name="Silva J.C."/>
            <person name="Haas B.J."/>
            <person name="Majoros W.H."/>
            <person name="Farzad M."/>
            <person name="Carlton J.M."/>
            <person name="Smith R.K. Jr."/>
            <person name="Garg J."/>
            <person name="Pearlman R.E."/>
            <person name="Karrer K.M."/>
            <person name="Sun L."/>
            <person name="Manning G."/>
            <person name="Elde N.C."/>
            <person name="Turkewitz A.P."/>
            <person name="Asai D.J."/>
            <person name="Wilkes D.E."/>
            <person name="Wang Y."/>
            <person name="Cai H."/>
            <person name="Collins K."/>
            <person name="Stewart B.A."/>
            <person name="Lee S.R."/>
            <person name="Wilamowska K."/>
            <person name="Weinberg Z."/>
            <person name="Ruzzo W.L."/>
            <person name="Wloga D."/>
            <person name="Gaertig J."/>
            <person name="Frankel J."/>
            <person name="Tsao C.-C."/>
            <person name="Gorovsky M.A."/>
            <person name="Keeling P.J."/>
            <person name="Waller R.F."/>
            <person name="Patron N.J."/>
            <person name="Cherry J.M."/>
            <person name="Stover N.A."/>
            <person name="Krieger C.J."/>
            <person name="del Toro C."/>
            <person name="Ryder H.F."/>
            <person name="Williamson S.C."/>
            <person name="Barbeau R.A."/>
            <person name="Hamilton E.P."/>
            <person name="Orias E."/>
        </authorList>
    </citation>
    <scope>NUCLEOTIDE SEQUENCE [LARGE SCALE GENOMIC DNA]</scope>
    <source>
        <strain evidence="3">SB210</strain>
    </source>
</reference>
<feature type="signal peptide" evidence="1">
    <location>
        <begin position="1"/>
        <end position="25"/>
    </location>
</feature>
<dbReference type="RefSeq" id="XP_001010175.1">
    <property type="nucleotide sequence ID" value="XM_001010175.1"/>
</dbReference>
<dbReference type="GeneID" id="7834888"/>
<dbReference type="Proteomes" id="UP000009168">
    <property type="component" value="Unassembled WGS sequence"/>
</dbReference>
<organism evidence="2 3">
    <name type="scientific">Tetrahymena thermophila (strain SB210)</name>
    <dbReference type="NCBI Taxonomy" id="312017"/>
    <lineage>
        <taxon>Eukaryota</taxon>
        <taxon>Sar</taxon>
        <taxon>Alveolata</taxon>
        <taxon>Ciliophora</taxon>
        <taxon>Intramacronucleata</taxon>
        <taxon>Oligohymenophorea</taxon>
        <taxon>Hymenostomatida</taxon>
        <taxon>Tetrahymenina</taxon>
        <taxon>Tetrahymenidae</taxon>
        <taxon>Tetrahymena</taxon>
    </lineage>
</organism>
<evidence type="ECO:0000313" key="3">
    <source>
        <dbReference type="Proteomes" id="UP000009168"/>
    </source>
</evidence>
<evidence type="ECO:0000256" key="1">
    <source>
        <dbReference type="SAM" id="SignalP"/>
    </source>
</evidence>